<name>A0A921MDS8_9MICO</name>
<evidence type="ECO:0000313" key="3">
    <source>
        <dbReference type="Proteomes" id="UP000784435"/>
    </source>
</evidence>
<dbReference type="PANTHER" id="PTHR43792:SF1">
    <property type="entry name" value="N-ACETYLTRANSFERASE DOMAIN-CONTAINING PROTEIN"/>
    <property type="match status" value="1"/>
</dbReference>
<dbReference type="InterPro" id="IPR000182">
    <property type="entry name" value="GNAT_dom"/>
</dbReference>
<dbReference type="InterPro" id="IPR016181">
    <property type="entry name" value="Acyl_CoA_acyltransferase"/>
</dbReference>
<reference evidence="2" key="2">
    <citation type="submission" date="2021-09" db="EMBL/GenBank/DDBJ databases">
        <authorList>
            <person name="Gilroy R."/>
        </authorList>
    </citation>
    <scope>NUCLEOTIDE SEQUENCE</scope>
    <source>
        <strain evidence="2">ChiGjej5B5-7349</strain>
    </source>
</reference>
<dbReference type="PANTHER" id="PTHR43792">
    <property type="entry name" value="GNAT FAMILY, PUTATIVE (AFU_ORTHOLOGUE AFUA_3G00765)-RELATED-RELATED"/>
    <property type="match status" value="1"/>
</dbReference>
<feature type="domain" description="N-acetyltransferase" evidence="1">
    <location>
        <begin position="21"/>
        <end position="181"/>
    </location>
</feature>
<dbReference type="InterPro" id="IPR051531">
    <property type="entry name" value="N-acetyltransferase"/>
</dbReference>
<comment type="caution">
    <text evidence="2">The sequence shown here is derived from an EMBL/GenBank/DDBJ whole genome shotgun (WGS) entry which is preliminary data.</text>
</comment>
<dbReference type="AlphaFoldDB" id="A0A921MDS8"/>
<dbReference type="Gene3D" id="3.40.630.30">
    <property type="match status" value="1"/>
</dbReference>
<protein>
    <submittedName>
        <fullName evidence="2">GNAT family N-acetyltransferase</fullName>
    </submittedName>
</protein>
<dbReference type="PROSITE" id="PS51186">
    <property type="entry name" value="GNAT"/>
    <property type="match status" value="1"/>
</dbReference>
<dbReference type="GO" id="GO:0016747">
    <property type="term" value="F:acyltransferase activity, transferring groups other than amino-acyl groups"/>
    <property type="evidence" value="ECO:0007669"/>
    <property type="project" value="InterPro"/>
</dbReference>
<dbReference type="EMBL" id="DYUK01000178">
    <property type="protein sequence ID" value="HJG80400.1"/>
    <property type="molecule type" value="Genomic_DNA"/>
</dbReference>
<reference evidence="2" key="1">
    <citation type="journal article" date="2021" name="PeerJ">
        <title>Extensive microbial diversity within the chicken gut microbiome revealed by metagenomics and culture.</title>
        <authorList>
            <person name="Gilroy R."/>
            <person name="Ravi A."/>
            <person name="Getino M."/>
            <person name="Pursley I."/>
            <person name="Horton D.L."/>
            <person name="Alikhan N.F."/>
            <person name="Baker D."/>
            <person name="Gharbi K."/>
            <person name="Hall N."/>
            <person name="Watson M."/>
            <person name="Adriaenssens E.M."/>
            <person name="Foster-Nyarko E."/>
            <person name="Jarju S."/>
            <person name="Secka A."/>
            <person name="Antonio M."/>
            <person name="Oren A."/>
            <person name="Chaudhuri R.R."/>
            <person name="La Ragione R."/>
            <person name="Hildebrand F."/>
            <person name="Pallen M.J."/>
        </authorList>
    </citation>
    <scope>NUCLEOTIDE SEQUENCE</scope>
    <source>
        <strain evidence="2">ChiGjej5B5-7349</strain>
    </source>
</reference>
<organism evidence="2 3">
    <name type="scientific">Brevibacterium senegalense</name>
    <dbReference type="NCBI Taxonomy" id="1033736"/>
    <lineage>
        <taxon>Bacteria</taxon>
        <taxon>Bacillati</taxon>
        <taxon>Actinomycetota</taxon>
        <taxon>Actinomycetes</taxon>
        <taxon>Micrococcales</taxon>
        <taxon>Brevibacteriaceae</taxon>
        <taxon>Brevibacterium</taxon>
    </lineage>
</organism>
<gene>
    <name evidence="2" type="ORF">K8V08_08310</name>
</gene>
<evidence type="ECO:0000313" key="2">
    <source>
        <dbReference type="EMBL" id="HJG80400.1"/>
    </source>
</evidence>
<dbReference type="Pfam" id="PF13302">
    <property type="entry name" value="Acetyltransf_3"/>
    <property type="match status" value="1"/>
</dbReference>
<sequence length="189" mass="20835">MDAQHTDTAPGRRPALTTARLTLDAPRVEDAPSILAIAGDPRTTVHNPSDHVEDLPEARRLVARWRSHWNDHGFGYWCVREHGDTAIVGYCGVKRMTAAGMPVLNLLYRFRPEMWGRGYATEAARAVVAWVTAHRPESTVLARVRPDNIASQRVALHAGLRRDPALDEPGEDGMDLAFTDRGSAAGRVL</sequence>
<evidence type="ECO:0000259" key="1">
    <source>
        <dbReference type="PROSITE" id="PS51186"/>
    </source>
</evidence>
<accession>A0A921MDS8</accession>
<dbReference type="SUPFAM" id="SSF55729">
    <property type="entry name" value="Acyl-CoA N-acyltransferases (Nat)"/>
    <property type="match status" value="1"/>
</dbReference>
<proteinExistence type="predicted"/>
<dbReference type="Proteomes" id="UP000784435">
    <property type="component" value="Unassembled WGS sequence"/>
</dbReference>